<evidence type="ECO:0000259" key="6">
    <source>
        <dbReference type="Pfam" id="PF04138"/>
    </source>
</evidence>
<sequence length="160" mass="18508">MNNVHPSKPFFDNKFVRFIFSAGSGFLVDVLSFYIFYHNLFVQKDYTIFSATISNYTLSFTISFFLGVLVNFIITRYLVFSESTLPPAKQFLRFFSVAFIGYFANLGVLHVFIKYLHLYPPVARPLAALSLFFASYFVHKLFSFNLSLRHHARTNHPSGN</sequence>
<dbReference type="EMBL" id="CP051682">
    <property type="protein sequence ID" value="QJD97878.1"/>
    <property type="molecule type" value="Genomic_DNA"/>
</dbReference>
<organism evidence="7 8">
    <name type="scientific">Mucilaginibacter robiniae</name>
    <dbReference type="NCBI Taxonomy" id="2728022"/>
    <lineage>
        <taxon>Bacteria</taxon>
        <taxon>Pseudomonadati</taxon>
        <taxon>Bacteroidota</taxon>
        <taxon>Sphingobacteriia</taxon>
        <taxon>Sphingobacteriales</taxon>
        <taxon>Sphingobacteriaceae</taxon>
        <taxon>Mucilaginibacter</taxon>
    </lineage>
</organism>
<evidence type="ECO:0000313" key="8">
    <source>
        <dbReference type="Proteomes" id="UP000503278"/>
    </source>
</evidence>
<gene>
    <name evidence="7" type="ORF">HH214_19345</name>
</gene>
<evidence type="ECO:0000256" key="2">
    <source>
        <dbReference type="ARBA" id="ARBA00022692"/>
    </source>
</evidence>
<dbReference type="GO" id="GO:0016020">
    <property type="term" value="C:membrane"/>
    <property type="evidence" value="ECO:0007669"/>
    <property type="project" value="UniProtKB-SubCell"/>
</dbReference>
<feature type="domain" description="GtrA/DPMS transmembrane" evidence="6">
    <location>
        <begin position="17"/>
        <end position="144"/>
    </location>
</feature>
<evidence type="ECO:0000256" key="5">
    <source>
        <dbReference type="SAM" id="Phobius"/>
    </source>
</evidence>
<proteinExistence type="predicted"/>
<reference evidence="7 8" key="1">
    <citation type="submission" date="2020-04" db="EMBL/GenBank/DDBJ databases">
        <title>Genome sequencing of novel species.</title>
        <authorList>
            <person name="Heo J."/>
            <person name="Kim S.-J."/>
            <person name="Kim J.-S."/>
            <person name="Hong S.-B."/>
            <person name="Kwon S.-W."/>
        </authorList>
    </citation>
    <scope>NUCLEOTIDE SEQUENCE [LARGE SCALE GENOMIC DNA]</scope>
    <source>
        <strain evidence="7 8">F39-2</strain>
    </source>
</reference>
<dbReference type="Pfam" id="PF04138">
    <property type="entry name" value="GtrA_DPMS_TM"/>
    <property type="match status" value="1"/>
</dbReference>
<evidence type="ECO:0000313" key="7">
    <source>
        <dbReference type="EMBL" id="QJD97878.1"/>
    </source>
</evidence>
<keyword evidence="3 5" id="KW-1133">Transmembrane helix</keyword>
<feature type="transmembrane region" description="Helical" evidence="5">
    <location>
        <begin position="57"/>
        <end position="79"/>
    </location>
</feature>
<keyword evidence="8" id="KW-1185">Reference proteome</keyword>
<accession>A0A7L5E5H8</accession>
<keyword evidence="2 5" id="KW-0812">Transmembrane</keyword>
<dbReference type="AlphaFoldDB" id="A0A7L5E5H8"/>
<feature type="transmembrane region" description="Helical" evidence="5">
    <location>
        <begin position="91"/>
        <end position="113"/>
    </location>
</feature>
<name>A0A7L5E5H8_9SPHI</name>
<dbReference type="Proteomes" id="UP000503278">
    <property type="component" value="Chromosome"/>
</dbReference>
<feature type="transmembrane region" description="Helical" evidence="5">
    <location>
        <begin position="15"/>
        <end position="37"/>
    </location>
</feature>
<comment type="subcellular location">
    <subcellularLocation>
        <location evidence="1">Membrane</location>
        <topology evidence="1">Multi-pass membrane protein</topology>
    </subcellularLocation>
</comment>
<evidence type="ECO:0000256" key="3">
    <source>
        <dbReference type="ARBA" id="ARBA00022989"/>
    </source>
</evidence>
<protein>
    <submittedName>
        <fullName evidence="7">GtrA family protein</fullName>
    </submittedName>
</protein>
<dbReference type="RefSeq" id="WP_169610445.1">
    <property type="nucleotide sequence ID" value="NZ_CP051682.1"/>
</dbReference>
<feature type="transmembrane region" description="Helical" evidence="5">
    <location>
        <begin position="125"/>
        <end position="143"/>
    </location>
</feature>
<evidence type="ECO:0000256" key="4">
    <source>
        <dbReference type="ARBA" id="ARBA00023136"/>
    </source>
</evidence>
<dbReference type="InterPro" id="IPR007267">
    <property type="entry name" value="GtrA_DPMS_TM"/>
</dbReference>
<keyword evidence="4 5" id="KW-0472">Membrane</keyword>
<evidence type="ECO:0000256" key="1">
    <source>
        <dbReference type="ARBA" id="ARBA00004141"/>
    </source>
</evidence>
<dbReference type="KEGG" id="mrob:HH214_19345"/>
<dbReference type="GO" id="GO:0000271">
    <property type="term" value="P:polysaccharide biosynthetic process"/>
    <property type="evidence" value="ECO:0007669"/>
    <property type="project" value="InterPro"/>
</dbReference>